<dbReference type="EMBL" id="JAOWRF010000276">
    <property type="protein sequence ID" value="MCV3215613.1"/>
    <property type="molecule type" value="Genomic_DNA"/>
</dbReference>
<evidence type="ECO:0000313" key="2">
    <source>
        <dbReference type="EMBL" id="MCV3215613.1"/>
    </source>
</evidence>
<sequence>MEPKKSKFRTVNATLGKQPNIGPFPADQLIPWAVICGISYYLCHGLLKLNWIWTSAVAAWGISTWWVLTGSRAWRFLAKFVLTPNWTRVRVPYQRMLQLNNYSAPKKVKKIKNIKAISD</sequence>
<accession>A0ABT3B2L8</accession>
<evidence type="ECO:0000313" key="3">
    <source>
        <dbReference type="Proteomes" id="UP001526143"/>
    </source>
</evidence>
<dbReference type="Proteomes" id="UP001526143">
    <property type="component" value="Unassembled WGS sequence"/>
</dbReference>
<protein>
    <recommendedName>
        <fullName evidence="4">Conjugal transfer protein</fullName>
    </recommendedName>
</protein>
<evidence type="ECO:0000256" key="1">
    <source>
        <dbReference type="SAM" id="Phobius"/>
    </source>
</evidence>
<comment type="caution">
    <text evidence="2">The sequence shown here is derived from an EMBL/GenBank/DDBJ whole genome shotgun (WGS) entry which is preliminary data.</text>
</comment>
<reference evidence="2 3" key="1">
    <citation type="submission" date="2022-10" db="EMBL/GenBank/DDBJ databases">
        <title>Identification of biosynthetic pathway for the production of the potent trypsin inhibitor radiosumin.</title>
        <authorList>
            <person name="Fewer D.P."/>
            <person name="Delbaje E."/>
            <person name="Ouyang X."/>
            <person name="Agostino P.D."/>
            <person name="Wahlsten M."/>
            <person name="Jokela J."/>
            <person name="Permi P."/>
            <person name="Haapaniemi E."/>
            <person name="Koistinen H."/>
        </authorList>
    </citation>
    <scope>NUCLEOTIDE SEQUENCE [LARGE SCALE GENOMIC DNA]</scope>
    <source>
        <strain evidence="2 3">NIES-515</strain>
    </source>
</reference>
<keyword evidence="1" id="KW-0812">Transmembrane</keyword>
<keyword evidence="1" id="KW-0472">Membrane</keyword>
<dbReference type="RefSeq" id="WP_263747259.1">
    <property type="nucleotide sequence ID" value="NZ_JAOWRF010000276.1"/>
</dbReference>
<keyword evidence="1" id="KW-1133">Transmembrane helix</keyword>
<keyword evidence="3" id="KW-1185">Reference proteome</keyword>
<proteinExistence type="predicted"/>
<feature type="transmembrane region" description="Helical" evidence="1">
    <location>
        <begin position="51"/>
        <end position="69"/>
    </location>
</feature>
<evidence type="ECO:0008006" key="4">
    <source>
        <dbReference type="Google" id="ProtNLM"/>
    </source>
</evidence>
<gene>
    <name evidence="2" type="ORF">OGM63_19200</name>
</gene>
<organism evidence="2 3">
    <name type="scientific">Plectonema radiosum NIES-515</name>
    <dbReference type="NCBI Taxonomy" id="2986073"/>
    <lineage>
        <taxon>Bacteria</taxon>
        <taxon>Bacillati</taxon>
        <taxon>Cyanobacteriota</taxon>
        <taxon>Cyanophyceae</taxon>
        <taxon>Oscillatoriophycideae</taxon>
        <taxon>Oscillatoriales</taxon>
        <taxon>Microcoleaceae</taxon>
        <taxon>Plectonema</taxon>
    </lineage>
</organism>
<name>A0ABT3B2L8_9CYAN</name>